<keyword evidence="3" id="KW-1185">Reference proteome</keyword>
<dbReference type="OrthoDB" id="5733498at2"/>
<dbReference type="AlphaFoldDB" id="A0A5C8ZUG0"/>
<reference evidence="2 3" key="1">
    <citation type="submission" date="2019-08" db="EMBL/GenBank/DDBJ databases">
        <title>Parahaliea maris sp. nov., isolated from the surface seawater.</title>
        <authorList>
            <person name="Liu Y."/>
        </authorList>
    </citation>
    <scope>NUCLEOTIDE SEQUENCE [LARGE SCALE GENOMIC DNA]</scope>
    <source>
        <strain evidence="2 3">S2-26</strain>
    </source>
</reference>
<organism evidence="2 3">
    <name type="scientific">Parahaliea aestuarii</name>
    <dbReference type="NCBI Taxonomy" id="1852021"/>
    <lineage>
        <taxon>Bacteria</taxon>
        <taxon>Pseudomonadati</taxon>
        <taxon>Pseudomonadota</taxon>
        <taxon>Gammaproteobacteria</taxon>
        <taxon>Cellvibrionales</taxon>
        <taxon>Halieaceae</taxon>
        <taxon>Parahaliea</taxon>
    </lineage>
</organism>
<protein>
    <submittedName>
        <fullName evidence="2">AsmA family protein</fullName>
    </submittedName>
</protein>
<feature type="domain" description="AsmA" evidence="1">
    <location>
        <begin position="444"/>
        <end position="993"/>
    </location>
</feature>
<dbReference type="GO" id="GO:0090313">
    <property type="term" value="P:regulation of protein targeting to membrane"/>
    <property type="evidence" value="ECO:0007669"/>
    <property type="project" value="TreeGrafter"/>
</dbReference>
<dbReference type="RefSeq" id="WP_148064752.1">
    <property type="nucleotide sequence ID" value="NZ_VRYZ01000005.1"/>
</dbReference>
<proteinExistence type="predicted"/>
<sequence>MIAQGQRRARRSVLHCRERRHYCHRMRLLAVLLISLLLCAALLAGAGVWVLQSPQRSIATLKWAVSQFSDLRLELNGAQLQLTEDKVSARQILLYQDGSDNLPLLSIHNFHATLKPHHLPFDRLRNASLSADNLTVYIASHDSTKDPGPASWMAYLRWLPRQLHIGSVHLIRHGEDILVFPLQQLSGERESAGSYRLHAVGDYDGEPLDTTVYLYALHNTRGFRGIQLRADLHATRSSRLAILEGEVLGGVDDFSYDFSLNAALPDINRLAGFGDSLAALEGALQVRGRLQGDDRQFRLTEAEFALLNAPRYEFIARGSFDYRGPGDTLLQAEATGHLEELGLLLNWIEADFSNLGSAAAELTIEGPVDALAVPRFTLQTRHQRGLELSLQGSLAPGALTGSSIQPEDNEVQLLARGSGLDVLHPWIGELPFEPGPWQLEATLGGSRDQLALSGIKARLGANGQTQLHASGAIGTVDLTPPVALTSVRDIDIKLELEAPTLAQIRQWFDLDIDSEFRLTASALATGNADSIRFSAGSARLEDSDLSIVLTSVSGELNPEGLPRQLRADIAASLSDTSALSQYLTLPVPVLGAVNLTGRLQQADAGWRLDNLRGGIDSEQLALKVTGSIDDLTTLAGTRLALDFARLDLRNLIHSQLDDFRYPQPLGHLAGTLELQQRDGHWHLPAFAVNSDDNRALYLTARGSASDLLGQTAGEMAAELAISSPALLKALSGRNLAPLRAQLKANAEGDRLNLSARGTLGENPIDVSAELRHEQRAITALKARLSAPSLHLADLGLQAGDTSPAPKASTGQADASLEGFIANLPPYPLDLQLQLGRLRGDSIDVQDIDLALEGSAGRYLLRRMNFRGGQGHLELAGVIDLAAKPPALSLGGQALSLNMRQLINDLGLQADVTGVLSLRGGVSARGHGAAEWLGSLDGNLSMALQAVEIQGAAYDLLATDLLAWIYSGAALETSTHVDCSMASFTLRSGIARSENLYIESPRMLATGTGTFNLVQQTLDVRIKPLSKSRVLQIPSAVTLSGSMKKPRTWVSPIAATADASAEALMLIPKLTMKLLGLDRERSGPVRPCEALPPA</sequence>
<dbReference type="Pfam" id="PF05170">
    <property type="entry name" value="AsmA"/>
    <property type="match status" value="1"/>
</dbReference>
<dbReference type="GO" id="GO:0005886">
    <property type="term" value="C:plasma membrane"/>
    <property type="evidence" value="ECO:0007669"/>
    <property type="project" value="TreeGrafter"/>
</dbReference>
<gene>
    <name evidence="2" type="ORF">FVW59_12885</name>
</gene>
<dbReference type="InterPro" id="IPR052894">
    <property type="entry name" value="AsmA-related"/>
</dbReference>
<dbReference type="PANTHER" id="PTHR30441:SF4">
    <property type="entry name" value="PROTEIN ASMA"/>
    <property type="match status" value="1"/>
</dbReference>
<dbReference type="EMBL" id="VRYZ01000005">
    <property type="protein sequence ID" value="TXS91097.1"/>
    <property type="molecule type" value="Genomic_DNA"/>
</dbReference>
<dbReference type="InterPro" id="IPR007844">
    <property type="entry name" value="AsmA"/>
</dbReference>
<evidence type="ECO:0000313" key="2">
    <source>
        <dbReference type="EMBL" id="TXS91097.1"/>
    </source>
</evidence>
<dbReference type="Proteomes" id="UP000321933">
    <property type="component" value="Unassembled WGS sequence"/>
</dbReference>
<dbReference type="PANTHER" id="PTHR30441">
    <property type="entry name" value="DUF748 DOMAIN-CONTAINING PROTEIN"/>
    <property type="match status" value="1"/>
</dbReference>
<comment type="caution">
    <text evidence="2">The sequence shown here is derived from an EMBL/GenBank/DDBJ whole genome shotgun (WGS) entry which is preliminary data.</text>
</comment>
<evidence type="ECO:0000259" key="1">
    <source>
        <dbReference type="Pfam" id="PF05170"/>
    </source>
</evidence>
<name>A0A5C8ZUG0_9GAMM</name>
<accession>A0A5C8ZUG0</accession>
<evidence type="ECO:0000313" key="3">
    <source>
        <dbReference type="Proteomes" id="UP000321933"/>
    </source>
</evidence>